<reference evidence="6 7" key="1">
    <citation type="submission" date="2024-07" db="EMBL/GenBank/DDBJ databases">
        <authorList>
            <person name="Kang M."/>
        </authorList>
    </citation>
    <scope>NUCLEOTIDE SEQUENCE [LARGE SCALE GENOMIC DNA]</scope>
    <source>
        <strain evidence="6 7">DFM31</strain>
    </source>
</reference>
<evidence type="ECO:0000256" key="4">
    <source>
        <dbReference type="SAM" id="MobiDB-lite"/>
    </source>
</evidence>
<evidence type="ECO:0000313" key="7">
    <source>
        <dbReference type="Proteomes" id="UP001553161"/>
    </source>
</evidence>
<protein>
    <submittedName>
        <fullName evidence="6">OmpH family outer membrane protein</fullName>
    </submittedName>
</protein>
<dbReference type="Pfam" id="PF03938">
    <property type="entry name" value="OmpH"/>
    <property type="match status" value="1"/>
</dbReference>
<proteinExistence type="inferred from homology"/>
<keyword evidence="2 5" id="KW-0732">Signal</keyword>
<gene>
    <name evidence="6" type="ORF">AB0T83_02160</name>
</gene>
<accession>A0ABV3L382</accession>
<comment type="similarity">
    <text evidence="1">Belongs to the Skp family.</text>
</comment>
<dbReference type="EMBL" id="JBFBVU010000002">
    <property type="protein sequence ID" value="MEV8465585.1"/>
    <property type="molecule type" value="Genomic_DNA"/>
</dbReference>
<evidence type="ECO:0000256" key="1">
    <source>
        <dbReference type="ARBA" id="ARBA00009091"/>
    </source>
</evidence>
<sequence>MLALALTAAFPVAAQQAAVADVPAASLPVATLDQDAIFLRSRFGIRVQQELGAERAALEAENRRIESELIAEELALTEERSLLDAATFARKADAFDARVQQIRQEQDRKALELQRKFELERQRFLSLIGPALIEVLRAAGASVLLDRDAVIFAVEGVDITERAIATIDELVGSGALAEVNPDADEGSDPNNPDTAADTSPIPDVTPAPDADAQ</sequence>
<dbReference type="InterPro" id="IPR024930">
    <property type="entry name" value="Skp_dom_sf"/>
</dbReference>
<keyword evidence="3" id="KW-0175">Coiled coil</keyword>
<feature type="coiled-coil region" evidence="3">
    <location>
        <begin position="48"/>
        <end position="75"/>
    </location>
</feature>
<dbReference type="RefSeq" id="WP_366191154.1">
    <property type="nucleotide sequence ID" value="NZ_JBFBVU010000002.1"/>
</dbReference>
<evidence type="ECO:0000256" key="3">
    <source>
        <dbReference type="SAM" id="Coils"/>
    </source>
</evidence>
<organism evidence="6 7">
    <name type="scientific">Meridianimarinicoccus marinus</name>
    <dbReference type="NCBI Taxonomy" id="3231483"/>
    <lineage>
        <taxon>Bacteria</taxon>
        <taxon>Pseudomonadati</taxon>
        <taxon>Pseudomonadota</taxon>
        <taxon>Alphaproteobacteria</taxon>
        <taxon>Rhodobacterales</taxon>
        <taxon>Paracoccaceae</taxon>
        <taxon>Meridianimarinicoccus</taxon>
    </lineage>
</organism>
<evidence type="ECO:0000256" key="2">
    <source>
        <dbReference type="ARBA" id="ARBA00022729"/>
    </source>
</evidence>
<feature type="compositionally biased region" description="Polar residues" evidence="4">
    <location>
        <begin position="188"/>
        <end position="197"/>
    </location>
</feature>
<dbReference type="PANTHER" id="PTHR35089">
    <property type="entry name" value="CHAPERONE PROTEIN SKP"/>
    <property type="match status" value="1"/>
</dbReference>
<comment type="caution">
    <text evidence="6">The sequence shown here is derived from an EMBL/GenBank/DDBJ whole genome shotgun (WGS) entry which is preliminary data.</text>
</comment>
<feature type="chain" id="PRO_5047222890" evidence="5">
    <location>
        <begin position="18"/>
        <end position="213"/>
    </location>
</feature>
<evidence type="ECO:0000313" key="6">
    <source>
        <dbReference type="EMBL" id="MEV8465585.1"/>
    </source>
</evidence>
<keyword evidence="7" id="KW-1185">Reference proteome</keyword>
<feature type="region of interest" description="Disordered" evidence="4">
    <location>
        <begin position="178"/>
        <end position="213"/>
    </location>
</feature>
<evidence type="ECO:0000256" key="5">
    <source>
        <dbReference type="SAM" id="SignalP"/>
    </source>
</evidence>
<feature type="signal peptide" evidence="5">
    <location>
        <begin position="1"/>
        <end position="17"/>
    </location>
</feature>
<dbReference type="PANTHER" id="PTHR35089:SF1">
    <property type="entry name" value="CHAPERONE PROTEIN SKP"/>
    <property type="match status" value="1"/>
</dbReference>
<dbReference type="InterPro" id="IPR005632">
    <property type="entry name" value="Chaperone_Skp"/>
</dbReference>
<name>A0ABV3L382_9RHOB</name>
<dbReference type="SMART" id="SM00935">
    <property type="entry name" value="OmpH"/>
    <property type="match status" value="1"/>
</dbReference>
<dbReference type="SUPFAM" id="SSF111384">
    <property type="entry name" value="OmpH-like"/>
    <property type="match status" value="1"/>
</dbReference>
<dbReference type="Gene3D" id="3.30.910.20">
    <property type="entry name" value="Skp domain"/>
    <property type="match status" value="1"/>
</dbReference>
<dbReference type="Proteomes" id="UP001553161">
    <property type="component" value="Unassembled WGS sequence"/>
</dbReference>